<dbReference type="EMBL" id="CAUJNA010003369">
    <property type="protein sequence ID" value="CAJ1400354.1"/>
    <property type="molecule type" value="Genomic_DNA"/>
</dbReference>
<dbReference type="AlphaFoldDB" id="A0AA36NBY4"/>
<comment type="caution">
    <text evidence="1">The sequence shown here is derived from an EMBL/GenBank/DDBJ whole genome shotgun (WGS) entry which is preliminary data.</text>
</comment>
<organism evidence="1 2">
    <name type="scientific">Effrenium voratum</name>
    <dbReference type="NCBI Taxonomy" id="2562239"/>
    <lineage>
        <taxon>Eukaryota</taxon>
        <taxon>Sar</taxon>
        <taxon>Alveolata</taxon>
        <taxon>Dinophyceae</taxon>
        <taxon>Suessiales</taxon>
        <taxon>Symbiodiniaceae</taxon>
        <taxon>Effrenium</taxon>
    </lineage>
</organism>
<reference evidence="1" key="1">
    <citation type="submission" date="2023-08" db="EMBL/GenBank/DDBJ databases">
        <authorList>
            <person name="Chen Y."/>
            <person name="Shah S."/>
            <person name="Dougan E. K."/>
            <person name="Thang M."/>
            <person name="Chan C."/>
        </authorList>
    </citation>
    <scope>NUCLEOTIDE SEQUENCE</scope>
</reference>
<accession>A0AA36NBY4</accession>
<keyword evidence="2" id="KW-1185">Reference proteome</keyword>
<feature type="non-terminal residue" evidence="1">
    <location>
        <position position="112"/>
    </location>
</feature>
<evidence type="ECO:0000313" key="1">
    <source>
        <dbReference type="EMBL" id="CAJ1400354.1"/>
    </source>
</evidence>
<protein>
    <submittedName>
        <fullName evidence="1">Uncharacterized protein</fullName>
    </submittedName>
</protein>
<proteinExistence type="predicted"/>
<name>A0AA36NBY4_9DINO</name>
<sequence>MATDPKRFRLEHAKTATLTRTCVFYKCDDDTEVQVFLQEDAMTGVGGLTHDAWLDESGLTVMQDMKDADNVSIGDFSPMTMAYSALLPGSAGAKSTFDELGSLSLEPCPGEA</sequence>
<gene>
    <name evidence="1" type="ORF">EVOR1521_LOCUS23700</name>
</gene>
<evidence type="ECO:0000313" key="2">
    <source>
        <dbReference type="Proteomes" id="UP001178507"/>
    </source>
</evidence>
<dbReference type="Proteomes" id="UP001178507">
    <property type="component" value="Unassembled WGS sequence"/>
</dbReference>